<dbReference type="InterPro" id="IPR050934">
    <property type="entry name" value="ITIH"/>
</dbReference>
<comment type="caution">
    <text evidence="14">The sequence shown here is derived from an EMBL/GenBank/DDBJ whole genome shotgun (WGS) entry which is preliminary data.</text>
</comment>
<feature type="domain" description="VWFA" evidence="12">
    <location>
        <begin position="427"/>
        <end position="610"/>
    </location>
</feature>
<feature type="region of interest" description="Disordered" evidence="11">
    <location>
        <begin position="1621"/>
        <end position="1651"/>
    </location>
</feature>
<dbReference type="Pfam" id="PF06668">
    <property type="entry name" value="ITI_HC_C"/>
    <property type="match status" value="2"/>
</dbReference>
<organism evidence="14 15">
    <name type="scientific">Monodon monoceros</name>
    <name type="common">Narwhal</name>
    <name type="synonym">Ceratodon monodon</name>
    <dbReference type="NCBI Taxonomy" id="40151"/>
    <lineage>
        <taxon>Eukaryota</taxon>
        <taxon>Metazoa</taxon>
        <taxon>Chordata</taxon>
        <taxon>Craniata</taxon>
        <taxon>Vertebrata</taxon>
        <taxon>Euteleostomi</taxon>
        <taxon>Mammalia</taxon>
        <taxon>Eutheria</taxon>
        <taxon>Laurasiatheria</taxon>
        <taxon>Artiodactyla</taxon>
        <taxon>Whippomorpha</taxon>
        <taxon>Cetacea</taxon>
        <taxon>Odontoceti</taxon>
        <taxon>Monodontidae</taxon>
        <taxon>Monodon</taxon>
    </lineage>
</organism>
<dbReference type="InterPro" id="IPR010600">
    <property type="entry name" value="ITI_HC_C"/>
</dbReference>
<dbReference type="InterPro" id="IPR013694">
    <property type="entry name" value="VIT"/>
</dbReference>
<evidence type="ECO:0000256" key="11">
    <source>
        <dbReference type="SAM" id="MobiDB-lite"/>
    </source>
</evidence>
<evidence type="ECO:0000256" key="9">
    <source>
        <dbReference type="ARBA" id="ARBA00037051"/>
    </source>
</evidence>
<feature type="domain" description="VIT" evidence="13">
    <location>
        <begin position="1045"/>
        <end position="1174"/>
    </location>
</feature>
<feature type="region of interest" description="Disordered" evidence="11">
    <location>
        <begin position="1"/>
        <end position="109"/>
    </location>
</feature>
<evidence type="ECO:0000256" key="6">
    <source>
        <dbReference type="ARBA" id="ARBA00022900"/>
    </source>
</evidence>
<proteinExistence type="inferred from homology"/>
<dbReference type="Gene3D" id="3.40.50.410">
    <property type="entry name" value="von Willebrand factor, type A domain"/>
    <property type="match status" value="2"/>
</dbReference>
<dbReference type="PROSITE" id="PS51468">
    <property type="entry name" value="VIT"/>
    <property type="match status" value="2"/>
</dbReference>
<feature type="domain" description="VWFA" evidence="12">
    <location>
        <begin position="1300"/>
        <end position="1483"/>
    </location>
</feature>
<evidence type="ECO:0000259" key="12">
    <source>
        <dbReference type="PROSITE" id="PS50234"/>
    </source>
</evidence>
<dbReference type="Pfam" id="PF00092">
    <property type="entry name" value="VWA"/>
    <property type="match status" value="2"/>
</dbReference>
<evidence type="ECO:0000256" key="1">
    <source>
        <dbReference type="ARBA" id="ARBA00004613"/>
    </source>
</evidence>
<dbReference type="GO" id="GO:0006953">
    <property type="term" value="P:acute-phase response"/>
    <property type="evidence" value="ECO:0007669"/>
    <property type="project" value="UniProtKB-ARBA"/>
</dbReference>
<dbReference type="PANTHER" id="PTHR10338:SF115">
    <property type="entry name" value="INTER-ALPHA-TRYPSIN INHIBITOR HEAVY CHAIN H3"/>
    <property type="match status" value="1"/>
</dbReference>
<evidence type="ECO:0000256" key="4">
    <source>
        <dbReference type="ARBA" id="ARBA00022690"/>
    </source>
</evidence>
<dbReference type="GO" id="GO:0005576">
    <property type="term" value="C:extracellular region"/>
    <property type="evidence" value="ECO:0007669"/>
    <property type="project" value="UniProtKB-SubCell"/>
</dbReference>
<sequence>SADLPAVPSVPHERHLPVAAPAHDTQVAVGGQGHDPGASPQSGCGGSGGGRGERRRETPLIPARRQRRGPTQRDAAAIAIPTGAALRMLRGPEDPPQSRSDRRPERPRRACARTLGLTSKAGTCGMLLISGLSEVTGSRSLETMHGTMGLRGLLCVCLASLLTLQAMPAQGSPTRSPKGGKAVDGVVIQSLKVNCKVTSRFSHCVITSQVVNNADEAKEVAFDVEIPRTAFISDFAITAGENAFLGDIRDKVTAWKQYRKAAISGENASLVRASGRTMEQFAIQVTISPRSKATFRLTYEEVLRRKLMLYDIVIKVKPKQLVQHFEIDVDIFEPRGISKLDAQASFLPKELAAQLIKKSFSGKEGHVLFHPTVGQQQSCPTCSTTLLNGDFKVTYDVNRDKACDLLVADNHFAHFFAPQNLTKLNKNVVFVIDISSSMGGQKVKQTKEALLKILGDLRPGDYFDLVLFGSAVQSWRGSLVQASAANLDAARNFVQHFSLAGSTNLNGGLLQGIEILNKAQGSLPELSNHASILIMLTDGEPTEGVTDHTQILKNVRDAIRGKFPLYNLGFGHDVDLKFLEVMSLENNGRVQRIYEDHDATQQLQGFYEQVANPLLRDVELLYPWDAVSALTQHHHKQYYEGSEIIVAGRIADHKLSSFKADVQAYGEGQEFKTTCLVDEEEMKKLLRERGHMLENHVERLWAYLTIQELLAKRMKLEGAEKANVSAKALKMSLAYQFVTPLTSMTIRGMADQDGLEPLIDKALEAFVLLASQPSPTRPSSEVQQLPNQVTGVDTDPHFLIHVPQKEDTLCFNINEEPGVVLSLVQDPDTGFSVNGQLIGNEASGPGKHEGTYFGRLGIANPATGFQLEVTPQNITLNPGSGRPIFSWRDQASLRQNEVVVTINRKRNLVVSVEDGGTFEVVLHRVWKGSAICQDFLGFYVLDSHRMSARTHGLLGQFFHPFDYKVFDLHPGSDPTKTDATMVVKKRRLTVTRGLQKDYSKDPRHGAEVTCWFIHNNGDGLIDAMASARWPCLILALLSGVAVSGFPRRLCRPLGVVDGIEVYGTKVHCKVTSRFAHNVVTTRAVNHADTAKEVSFNVELPKTAFITNFTLTIDGVTYPGNVKEKEVAKKQYEKAVSQGKTAGLVKASGRKLEKFTVSVNVAAGSKVTFELTYEELLKRHKGKYEMYLKVQPKQLVKHFEITADIFEPQGISTLDAEASFITNDLLSSALTKSFSGKKGHVSFKPSLDQQRSCPTCTDSLLKGDFIITYDVNRESPANVQIVNGYFVHFFAPQGLPVVPKNVVFVIDVSGSMHGRKMEQTKDALLKILEDVKEDDYLNFILFSGGVTTWKDTLVQATPENIQEARKFVMNIRDQGMTNINDALLKGISMLNKAREEYRVLERSTSIVIMLTDGDANVGESRPEKIQENVRNAIGGKFPLYNLGFGNNLNYNFLERMALENHGLARRIYEDSDANVQLQGFYEEVANPLLTDVEVEYPENAILDLTQNSYQHFYDGSEIVVAGRLADEDMNSFKADVKGHGAINDLTFTEELDMKEMEKALKERDYIFGNYIERLWAYLTIEQLLEKRKNAHGEEKENLTAQTLDLSLKYHFVTPLTSMVVTKPEDNENKTAIADKPGEGPVDAEANSQPPQTPYYVDGDPHFIIQVPEKDDAICFNIDEEPGTVLRLIQDPVTGLTVNGQITGEKRSSLDSQTRKTYFGKLGIANAQMDFQIEVTPERITLWHGAAQSTFSWLDTVTVTQDGLSVTIDRKNMVVSFGDGVWKKQPIHHDFLGFYVVDSHRMSAQTHGLLGQFFHPFDFKVSDVHPGSDPTKPDATMVVKNHRLTVTRGSQKDYRKDVSAGTKVACWFVHNNGQGLIDGVHSDYIVPSLF</sequence>
<dbReference type="SMART" id="SM00327">
    <property type="entry name" value="VWA"/>
    <property type="match status" value="2"/>
</dbReference>
<evidence type="ECO:0000313" key="14">
    <source>
        <dbReference type="EMBL" id="TKC41530.1"/>
    </source>
</evidence>
<evidence type="ECO:0000256" key="10">
    <source>
        <dbReference type="ARBA" id="ARBA00039924"/>
    </source>
</evidence>
<keyword evidence="5" id="KW-0732">Signal</keyword>
<feature type="domain" description="VIT" evidence="13">
    <location>
        <begin position="172"/>
        <end position="301"/>
    </location>
</feature>
<dbReference type="PANTHER" id="PTHR10338">
    <property type="entry name" value="INTER-ALPHA-TRYPSIN INHIBITOR HEAVY CHAIN FAMILY MEMBER"/>
    <property type="match status" value="1"/>
</dbReference>
<dbReference type="InterPro" id="IPR002035">
    <property type="entry name" value="VWF_A"/>
</dbReference>
<name>A0A4V5P7Z3_MONMO</name>
<dbReference type="EMBL" id="RWIC01000632">
    <property type="protein sequence ID" value="TKC41530.1"/>
    <property type="molecule type" value="Genomic_DNA"/>
</dbReference>
<feature type="non-terminal residue" evidence="14">
    <location>
        <position position="1"/>
    </location>
</feature>
<dbReference type="Proteomes" id="UP000308365">
    <property type="component" value="Unassembled WGS sequence"/>
</dbReference>
<comment type="function">
    <text evidence="9">May act as a carrier of hyaluronan in serum or as a binding protein between hyaluronan and other matrix protein, including those on cell surfaces in tissues to regulate the localization, synthesis and degradation of hyaluronan which are essential to cells undergoing biological processes.</text>
</comment>
<keyword evidence="4" id="KW-0646">Protease inhibitor</keyword>
<comment type="subcellular location">
    <subcellularLocation>
        <location evidence="1">Secreted</location>
    </subcellularLocation>
</comment>
<keyword evidence="7" id="KW-0654">Proteoglycan</keyword>
<evidence type="ECO:0000256" key="7">
    <source>
        <dbReference type="ARBA" id="ARBA00022974"/>
    </source>
</evidence>
<feature type="compositionally biased region" description="Basic and acidic residues" evidence="11">
    <location>
        <begin position="99"/>
        <end position="108"/>
    </location>
</feature>
<dbReference type="PROSITE" id="PS50234">
    <property type="entry name" value="VWFA"/>
    <property type="match status" value="2"/>
</dbReference>
<evidence type="ECO:0000313" key="15">
    <source>
        <dbReference type="Proteomes" id="UP000308365"/>
    </source>
</evidence>
<dbReference type="GO" id="GO:0030212">
    <property type="term" value="P:hyaluronan metabolic process"/>
    <property type="evidence" value="ECO:0007669"/>
    <property type="project" value="InterPro"/>
</dbReference>
<evidence type="ECO:0000259" key="13">
    <source>
        <dbReference type="PROSITE" id="PS51468"/>
    </source>
</evidence>
<keyword evidence="6" id="KW-0722">Serine protease inhibitor</keyword>
<evidence type="ECO:0000256" key="2">
    <source>
        <dbReference type="ARBA" id="ARBA00010158"/>
    </source>
</evidence>
<accession>A0A4V5P7Z3</accession>
<reference evidence="15" key="1">
    <citation type="journal article" date="2019" name="IScience">
        <title>Narwhal Genome Reveals Long-Term Low Genetic Diversity despite Current Large Abundance Size.</title>
        <authorList>
            <person name="Westbury M.V."/>
            <person name="Petersen B."/>
            <person name="Garde E."/>
            <person name="Heide-Jorgensen M.P."/>
            <person name="Lorenzen E.D."/>
        </authorList>
    </citation>
    <scope>NUCLEOTIDE SEQUENCE [LARGE SCALE GENOMIC DNA]</scope>
</reference>
<evidence type="ECO:0000256" key="3">
    <source>
        <dbReference type="ARBA" id="ARBA00022525"/>
    </source>
</evidence>
<keyword evidence="8" id="KW-0325">Glycoprotein</keyword>
<dbReference type="CDD" id="cd01461">
    <property type="entry name" value="vWA_interalpha_trypsin_inhibitor"/>
    <property type="match status" value="2"/>
</dbReference>
<comment type="similarity">
    <text evidence="2">Belongs to the ITIH family.</text>
</comment>
<protein>
    <recommendedName>
        <fullName evidence="10">Inter-alpha-trypsin inhibitor heavy chain H3</fullName>
    </recommendedName>
</protein>
<dbReference type="GO" id="GO:0004867">
    <property type="term" value="F:serine-type endopeptidase inhibitor activity"/>
    <property type="evidence" value="ECO:0007669"/>
    <property type="project" value="UniProtKB-KW"/>
</dbReference>
<gene>
    <name evidence="14" type="ORF">EI555_020125</name>
</gene>
<dbReference type="FunFam" id="3.40.50.410:FF:000013">
    <property type="entry name" value="inter-alpha-trypsin inhibitor heavy chain H2"/>
    <property type="match status" value="2"/>
</dbReference>
<evidence type="ECO:0000256" key="8">
    <source>
        <dbReference type="ARBA" id="ARBA00023180"/>
    </source>
</evidence>
<dbReference type="InterPro" id="IPR036465">
    <property type="entry name" value="vWFA_dom_sf"/>
</dbReference>
<dbReference type="SUPFAM" id="SSF53300">
    <property type="entry name" value="vWA-like"/>
    <property type="match status" value="2"/>
</dbReference>
<dbReference type="Pfam" id="PF08487">
    <property type="entry name" value="VIT"/>
    <property type="match status" value="2"/>
</dbReference>
<keyword evidence="3" id="KW-0964">Secreted</keyword>
<dbReference type="SMART" id="SM00609">
    <property type="entry name" value="VIT"/>
    <property type="match status" value="2"/>
</dbReference>
<feature type="compositionally biased region" description="Low complexity" evidence="11">
    <location>
        <begin position="75"/>
        <end position="85"/>
    </location>
</feature>
<evidence type="ECO:0000256" key="5">
    <source>
        <dbReference type="ARBA" id="ARBA00022729"/>
    </source>
</evidence>